<evidence type="ECO:0000313" key="2">
    <source>
        <dbReference type="Proteomes" id="UP000499080"/>
    </source>
</evidence>
<evidence type="ECO:0008006" key="3">
    <source>
        <dbReference type="Google" id="ProtNLM"/>
    </source>
</evidence>
<dbReference type="InterPro" id="IPR021109">
    <property type="entry name" value="Peptidase_aspartic_dom_sf"/>
</dbReference>
<dbReference type="AlphaFoldDB" id="A0A4Y2HHJ4"/>
<dbReference type="EMBL" id="BGPR01001942">
    <property type="protein sequence ID" value="GBM64739.1"/>
    <property type="molecule type" value="Genomic_DNA"/>
</dbReference>
<gene>
    <name evidence="1" type="ORF">AVEN_129109_1</name>
</gene>
<dbReference type="OrthoDB" id="6426224at2759"/>
<sequence length="148" mass="16552">MSMKSKQFEVLGHVQKVCIKTVLNAKSSNSPKLASNHVKTYQDIGVNATINICDNPTSEFAAHAAKHFISVKIENLFKKFEVDTGAGYTLIPDDRFKRLGIKTQLEPTGISFRSYTENVFLPLGKVRVKEENKGHVSFEDLYIALDGF</sequence>
<proteinExistence type="predicted"/>
<keyword evidence="2" id="KW-1185">Reference proteome</keyword>
<organism evidence="1 2">
    <name type="scientific">Araneus ventricosus</name>
    <name type="common">Orbweaver spider</name>
    <name type="synonym">Epeira ventricosa</name>
    <dbReference type="NCBI Taxonomy" id="182803"/>
    <lineage>
        <taxon>Eukaryota</taxon>
        <taxon>Metazoa</taxon>
        <taxon>Ecdysozoa</taxon>
        <taxon>Arthropoda</taxon>
        <taxon>Chelicerata</taxon>
        <taxon>Arachnida</taxon>
        <taxon>Araneae</taxon>
        <taxon>Araneomorphae</taxon>
        <taxon>Entelegynae</taxon>
        <taxon>Araneoidea</taxon>
        <taxon>Araneidae</taxon>
        <taxon>Araneus</taxon>
    </lineage>
</organism>
<comment type="caution">
    <text evidence="1">The sequence shown here is derived from an EMBL/GenBank/DDBJ whole genome shotgun (WGS) entry which is preliminary data.</text>
</comment>
<accession>A0A4Y2HHJ4</accession>
<reference evidence="1 2" key="1">
    <citation type="journal article" date="2019" name="Sci. Rep.">
        <title>Orb-weaving spider Araneus ventricosus genome elucidates the spidroin gene catalogue.</title>
        <authorList>
            <person name="Kono N."/>
            <person name="Nakamura H."/>
            <person name="Ohtoshi R."/>
            <person name="Moran D.A.P."/>
            <person name="Shinohara A."/>
            <person name="Yoshida Y."/>
            <person name="Fujiwara M."/>
            <person name="Mori M."/>
            <person name="Tomita M."/>
            <person name="Arakawa K."/>
        </authorList>
    </citation>
    <scope>NUCLEOTIDE SEQUENCE [LARGE SCALE GENOMIC DNA]</scope>
</reference>
<evidence type="ECO:0000313" key="1">
    <source>
        <dbReference type="EMBL" id="GBM64739.1"/>
    </source>
</evidence>
<dbReference type="SUPFAM" id="SSF50630">
    <property type="entry name" value="Acid proteases"/>
    <property type="match status" value="1"/>
</dbReference>
<protein>
    <recommendedName>
        <fullName evidence="3">Peptidase A2 domain-containing protein</fullName>
    </recommendedName>
</protein>
<name>A0A4Y2HHJ4_ARAVE</name>
<dbReference type="Proteomes" id="UP000499080">
    <property type="component" value="Unassembled WGS sequence"/>
</dbReference>